<evidence type="ECO:0000256" key="2">
    <source>
        <dbReference type="SAM" id="SignalP"/>
    </source>
</evidence>
<dbReference type="PANTHER" id="PTHR30290:SF65">
    <property type="entry name" value="MONOACYL PHOSPHATIDYLINOSITOL TETRAMANNOSIDE-BINDING PROTEIN LPQW-RELATED"/>
    <property type="match status" value="1"/>
</dbReference>
<evidence type="ECO:0000313" key="4">
    <source>
        <dbReference type="EMBL" id="NGO71214.1"/>
    </source>
</evidence>
<sequence length="575" mass="61424">MKLTHTRLRPAAAGLAAVLALVVTGCSGAPNSGLGGGRSAAHLKLSPATAPADEPRSTVTWMLEDEPDSLDLDTRGSSAGRTVLTNVCERLYQLRPDMSVKPWLVSRESRPDPRTLVLSLRKGVTFHDGSPLTADDVLWSLKRHAAEDMEQADEFENVRKLAKTGAHQITITFKKPDALFRQALAGDAGLVYRRTQVEKAGKEFGTPGQPDACSGPYTLKNWKSGDSITIERYDGYWGRKPLTRRLVFHWASDSALVNALTTGAADGVYAGSPNTAAALYGKKGLAQHYGPSTAALTLIPTERGGLADPKVRRAVSLALDRRGIARSGYGGMVEPWASSIGSGAWGYDRPVFAAAQRALRAYAPASPDADDLTRAKKLVKEADRAPDEPVVIGTDASQGRTVVANALRAALQRVGLKGRIKTVPTAQFEEFYSSPQARADIDVLVADWYISKSDPLGFYDNALSRSSNNWVGFRDASYDATVRKALSTLDDGKRARLAVRAQHTFAKQAVWIPVAQVPSVLVLNDRLTGPPASMAYLYYPWAADLGGKGKGKAKSKGGGNSKGGADAPSSPATKG</sequence>
<protein>
    <submittedName>
        <fullName evidence="4">ABC transporter substrate-binding protein</fullName>
    </submittedName>
</protein>
<dbReference type="EMBL" id="JAAKZZ010000274">
    <property type="protein sequence ID" value="NGO71214.1"/>
    <property type="molecule type" value="Genomic_DNA"/>
</dbReference>
<dbReference type="AlphaFoldDB" id="A0A6G4X394"/>
<dbReference type="InterPro" id="IPR000914">
    <property type="entry name" value="SBP_5_dom"/>
</dbReference>
<dbReference type="GO" id="GO:0042597">
    <property type="term" value="C:periplasmic space"/>
    <property type="evidence" value="ECO:0007669"/>
    <property type="project" value="UniProtKB-ARBA"/>
</dbReference>
<dbReference type="PROSITE" id="PS51257">
    <property type="entry name" value="PROKAR_LIPOPROTEIN"/>
    <property type="match status" value="1"/>
</dbReference>
<name>A0A6G4X394_9ACTN</name>
<reference evidence="4 5" key="1">
    <citation type="submission" date="2020-02" db="EMBL/GenBank/DDBJ databases">
        <title>Whole-genome analyses of novel actinobacteria.</title>
        <authorList>
            <person name="Sahin N."/>
            <person name="Tatar D."/>
        </authorList>
    </citation>
    <scope>NUCLEOTIDE SEQUENCE [LARGE SCALE GENOMIC DNA]</scope>
    <source>
        <strain evidence="4 5">SB3404</strain>
    </source>
</reference>
<dbReference type="Gene3D" id="3.40.190.10">
    <property type="entry name" value="Periplasmic binding protein-like II"/>
    <property type="match status" value="1"/>
</dbReference>
<feature type="chain" id="PRO_5039333989" evidence="2">
    <location>
        <begin position="29"/>
        <end position="575"/>
    </location>
</feature>
<feature type="region of interest" description="Disordered" evidence="1">
    <location>
        <begin position="548"/>
        <end position="575"/>
    </location>
</feature>
<keyword evidence="2" id="KW-0732">Signal</keyword>
<dbReference type="InterPro" id="IPR030678">
    <property type="entry name" value="Peptide/Ni-bd"/>
</dbReference>
<keyword evidence="5" id="KW-1185">Reference proteome</keyword>
<dbReference type="CDD" id="cd00995">
    <property type="entry name" value="PBP2_NikA_DppA_OppA_like"/>
    <property type="match status" value="1"/>
</dbReference>
<accession>A0A6G4X394</accession>
<dbReference type="PANTHER" id="PTHR30290">
    <property type="entry name" value="PERIPLASMIC BINDING COMPONENT OF ABC TRANSPORTER"/>
    <property type="match status" value="1"/>
</dbReference>
<feature type="domain" description="Solute-binding protein family 5" evidence="3">
    <location>
        <begin position="100"/>
        <end position="469"/>
    </location>
</feature>
<dbReference type="GO" id="GO:0015833">
    <property type="term" value="P:peptide transport"/>
    <property type="evidence" value="ECO:0007669"/>
    <property type="project" value="TreeGrafter"/>
</dbReference>
<gene>
    <name evidence="4" type="ORF">G5C65_23200</name>
</gene>
<feature type="signal peptide" evidence="2">
    <location>
        <begin position="1"/>
        <end position="28"/>
    </location>
</feature>
<proteinExistence type="predicted"/>
<evidence type="ECO:0000256" key="1">
    <source>
        <dbReference type="SAM" id="MobiDB-lite"/>
    </source>
</evidence>
<organism evidence="4 5">
    <name type="scientific">Streptomyces boncukensis</name>
    <dbReference type="NCBI Taxonomy" id="2711219"/>
    <lineage>
        <taxon>Bacteria</taxon>
        <taxon>Bacillati</taxon>
        <taxon>Actinomycetota</taxon>
        <taxon>Actinomycetes</taxon>
        <taxon>Kitasatosporales</taxon>
        <taxon>Streptomycetaceae</taxon>
        <taxon>Streptomyces</taxon>
    </lineage>
</organism>
<dbReference type="PIRSF" id="PIRSF002741">
    <property type="entry name" value="MppA"/>
    <property type="match status" value="1"/>
</dbReference>
<dbReference type="GO" id="GO:1904680">
    <property type="term" value="F:peptide transmembrane transporter activity"/>
    <property type="evidence" value="ECO:0007669"/>
    <property type="project" value="TreeGrafter"/>
</dbReference>
<dbReference type="InterPro" id="IPR039424">
    <property type="entry name" value="SBP_5"/>
</dbReference>
<dbReference type="Gene3D" id="3.10.105.10">
    <property type="entry name" value="Dipeptide-binding Protein, Domain 3"/>
    <property type="match status" value="1"/>
</dbReference>
<dbReference type="RefSeq" id="WP_165300854.1">
    <property type="nucleotide sequence ID" value="NZ_JAAKZZ010000274.1"/>
</dbReference>
<comment type="caution">
    <text evidence="4">The sequence shown here is derived from an EMBL/GenBank/DDBJ whole genome shotgun (WGS) entry which is preliminary data.</text>
</comment>
<evidence type="ECO:0000313" key="5">
    <source>
        <dbReference type="Proteomes" id="UP000477722"/>
    </source>
</evidence>
<dbReference type="Proteomes" id="UP000477722">
    <property type="component" value="Unassembled WGS sequence"/>
</dbReference>
<evidence type="ECO:0000259" key="3">
    <source>
        <dbReference type="Pfam" id="PF00496"/>
    </source>
</evidence>
<dbReference type="Pfam" id="PF00496">
    <property type="entry name" value="SBP_bac_5"/>
    <property type="match status" value="1"/>
</dbReference>
<dbReference type="GO" id="GO:0043190">
    <property type="term" value="C:ATP-binding cassette (ABC) transporter complex"/>
    <property type="evidence" value="ECO:0007669"/>
    <property type="project" value="InterPro"/>
</dbReference>
<dbReference type="SUPFAM" id="SSF53850">
    <property type="entry name" value="Periplasmic binding protein-like II"/>
    <property type="match status" value="1"/>
</dbReference>